<dbReference type="Proteomes" id="UP000218427">
    <property type="component" value="Unassembled WGS sequence"/>
</dbReference>
<keyword evidence="10" id="KW-0503">Monooxygenase</keyword>
<feature type="transmembrane region" description="Helical" evidence="12">
    <location>
        <begin position="12"/>
        <end position="37"/>
    </location>
</feature>
<keyword evidence="9" id="KW-0408">Iron</keyword>
<dbReference type="InterPro" id="IPR033885">
    <property type="entry name" value="AlkB/XylM"/>
</dbReference>
<evidence type="ECO:0000256" key="1">
    <source>
        <dbReference type="ARBA" id="ARBA00004429"/>
    </source>
</evidence>
<sequence>MRTRPLRYLMAFILPALVLAGFWLQGFWLFIPLLYLYGLLPLLELVLPASTDNLTADQEQQAAQNPLFDWVLYLALPIQFGVLLCFLLVVPSLQGVELIGAVASMGLMCGSFGINIGHELGHRTSRHEQLMAKLLLLTSLNMHFFIEHNRGHHRRVATGEDPASARLGEGLYPFWLRSIRDGYHSAWQLEMRRLNKRGQRWLSPHNQMLVFQLVQIAFVLLIALAFGLKAALCFIAAAVLGILLLETINYIEHYGLQRRLVESGRYERVMPVHSWNSNHTIGRMTLFELSRHSDHHFRASRKYPVLRHHEHSPQMPTGYPGMMLLACIPPLWYRVMHPRLDALADTAKNPEPSAAK</sequence>
<evidence type="ECO:0000313" key="15">
    <source>
        <dbReference type="Proteomes" id="UP000218427"/>
    </source>
</evidence>
<keyword evidence="15" id="KW-1185">Reference proteome</keyword>
<evidence type="ECO:0000256" key="3">
    <source>
        <dbReference type="ARBA" id="ARBA00022475"/>
    </source>
</evidence>
<name>A0ABX4HWD0_9GAMM</name>
<evidence type="ECO:0000256" key="12">
    <source>
        <dbReference type="SAM" id="Phobius"/>
    </source>
</evidence>
<keyword evidence="6" id="KW-0479">Metal-binding</keyword>
<comment type="similarity">
    <text evidence="2">Belongs to the fatty acid desaturase type 1 family. AlkB subfamily.</text>
</comment>
<evidence type="ECO:0000256" key="9">
    <source>
        <dbReference type="ARBA" id="ARBA00023004"/>
    </source>
</evidence>
<evidence type="ECO:0000256" key="8">
    <source>
        <dbReference type="ARBA" id="ARBA00023002"/>
    </source>
</evidence>
<comment type="subcellular location">
    <subcellularLocation>
        <location evidence="1">Cell inner membrane</location>
        <topology evidence="1">Multi-pass membrane protein</topology>
    </subcellularLocation>
</comment>
<keyword evidence="3" id="KW-1003">Cell membrane</keyword>
<proteinExistence type="inferred from homology"/>
<evidence type="ECO:0000256" key="10">
    <source>
        <dbReference type="ARBA" id="ARBA00023033"/>
    </source>
</evidence>
<evidence type="ECO:0000256" key="11">
    <source>
        <dbReference type="ARBA" id="ARBA00023136"/>
    </source>
</evidence>
<dbReference type="PANTHER" id="PTHR38674:SF1">
    <property type="entry name" value="ALKANE 1-MONOOXYGENASE 1"/>
    <property type="match status" value="1"/>
</dbReference>
<evidence type="ECO:0000256" key="4">
    <source>
        <dbReference type="ARBA" id="ARBA00022519"/>
    </source>
</evidence>
<evidence type="ECO:0000256" key="7">
    <source>
        <dbReference type="ARBA" id="ARBA00022989"/>
    </source>
</evidence>
<evidence type="ECO:0000256" key="6">
    <source>
        <dbReference type="ARBA" id="ARBA00022723"/>
    </source>
</evidence>
<keyword evidence="4" id="KW-0997">Cell inner membrane</keyword>
<keyword evidence="5 12" id="KW-0812">Transmembrane</keyword>
<dbReference type="EMBL" id="LRFG02000006">
    <property type="protein sequence ID" value="PCO04318.1"/>
    <property type="molecule type" value="Genomic_DNA"/>
</dbReference>
<evidence type="ECO:0000256" key="2">
    <source>
        <dbReference type="ARBA" id="ARBA00010823"/>
    </source>
</evidence>
<dbReference type="PANTHER" id="PTHR38674">
    <property type="entry name" value="ALKANE 1-MONOOXYGENASE 1"/>
    <property type="match status" value="1"/>
</dbReference>
<keyword evidence="11 12" id="KW-0472">Membrane</keyword>
<reference evidence="14" key="1">
    <citation type="submission" date="2017-08" db="EMBL/GenBank/DDBJ databases">
        <title>Microbulbifer marisrubri sp. nov., a halophilic alphaproteobacterium isolated from marine sediment of the Yellow Sea, China.</title>
        <authorList>
            <person name="Zhang G."/>
            <person name="Xiong Q."/>
        </authorList>
    </citation>
    <scope>NUCLEOTIDE SEQUENCE [LARGE SCALE GENOMIC DNA]</scope>
    <source>
        <strain evidence="14">WRN-8</strain>
    </source>
</reference>
<feature type="transmembrane region" description="Helical" evidence="12">
    <location>
        <begin position="209"/>
        <end position="228"/>
    </location>
</feature>
<protein>
    <submittedName>
        <fullName evidence="14">Alkane 1-monooxygenase</fullName>
    </submittedName>
</protein>
<dbReference type="CDD" id="cd03512">
    <property type="entry name" value="Alkane-hydroxylase"/>
    <property type="match status" value="1"/>
</dbReference>
<keyword evidence="7 12" id="KW-1133">Transmembrane helix</keyword>
<keyword evidence="8" id="KW-0560">Oxidoreductase</keyword>
<dbReference type="Pfam" id="PF00487">
    <property type="entry name" value="FA_desaturase"/>
    <property type="match status" value="1"/>
</dbReference>
<evidence type="ECO:0000313" key="14">
    <source>
        <dbReference type="EMBL" id="PCO04318.1"/>
    </source>
</evidence>
<feature type="transmembrane region" description="Helical" evidence="12">
    <location>
        <begin position="98"/>
        <end position="118"/>
    </location>
</feature>
<comment type="caution">
    <text evidence="14">The sequence shown here is derived from an EMBL/GenBank/DDBJ whole genome shotgun (WGS) entry which is preliminary data.</text>
</comment>
<feature type="domain" description="Fatty acid desaturase" evidence="13">
    <location>
        <begin position="103"/>
        <end position="322"/>
    </location>
</feature>
<gene>
    <name evidence="14" type="ORF">AWR36_014705</name>
</gene>
<accession>A0ABX4HWD0</accession>
<organism evidence="14 15">
    <name type="scientific">Microbulbifer flavimaris</name>
    <dbReference type="NCBI Taxonomy" id="1781068"/>
    <lineage>
        <taxon>Bacteria</taxon>
        <taxon>Pseudomonadati</taxon>
        <taxon>Pseudomonadota</taxon>
        <taxon>Gammaproteobacteria</taxon>
        <taxon>Cellvibrionales</taxon>
        <taxon>Microbulbiferaceae</taxon>
        <taxon>Microbulbifer</taxon>
    </lineage>
</organism>
<feature type="transmembrane region" description="Helical" evidence="12">
    <location>
        <begin position="70"/>
        <end position="91"/>
    </location>
</feature>
<evidence type="ECO:0000259" key="13">
    <source>
        <dbReference type="Pfam" id="PF00487"/>
    </source>
</evidence>
<evidence type="ECO:0000256" key="5">
    <source>
        <dbReference type="ARBA" id="ARBA00022692"/>
    </source>
</evidence>
<dbReference type="InterPro" id="IPR005804">
    <property type="entry name" value="FA_desaturase_dom"/>
</dbReference>